<keyword evidence="3" id="KW-1185">Reference proteome</keyword>
<gene>
    <name evidence="2" type="ORF">GCM10009539_61700</name>
</gene>
<dbReference type="PANTHER" id="PTHR43798:SF33">
    <property type="entry name" value="HYDROLASE, PUTATIVE (AFU_ORTHOLOGUE AFUA_2G14860)-RELATED"/>
    <property type="match status" value="1"/>
</dbReference>
<comment type="caution">
    <text evidence="2">The sequence shown here is derived from an EMBL/GenBank/DDBJ whole genome shotgun (WGS) entry which is preliminary data.</text>
</comment>
<dbReference type="GO" id="GO:0016787">
    <property type="term" value="F:hydrolase activity"/>
    <property type="evidence" value="ECO:0007669"/>
    <property type="project" value="UniProtKB-KW"/>
</dbReference>
<evidence type="ECO:0000313" key="3">
    <source>
        <dbReference type="Proteomes" id="UP001500967"/>
    </source>
</evidence>
<dbReference type="RefSeq" id="WP_344652424.1">
    <property type="nucleotide sequence ID" value="NZ_BAAAGX010000025.1"/>
</dbReference>
<protein>
    <submittedName>
        <fullName evidence="2">Alpha/beta hydrolase</fullName>
    </submittedName>
</protein>
<dbReference type="InterPro" id="IPR050266">
    <property type="entry name" value="AB_hydrolase_sf"/>
</dbReference>
<dbReference type="InterPro" id="IPR000073">
    <property type="entry name" value="AB_hydrolase_1"/>
</dbReference>
<organism evidence="2 3">
    <name type="scientific">Cryptosporangium japonicum</name>
    <dbReference type="NCBI Taxonomy" id="80872"/>
    <lineage>
        <taxon>Bacteria</taxon>
        <taxon>Bacillati</taxon>
        <taxon>Actinomycetota</taxon>
        <taxon>Actinomycetes</taxon>
        <taxon>Cryptosporangiales</taxon>
        <taxon>Cryptosporangiaceae</taxon>
        <taxon>Cryptosporangium</taxon>
    </lineage>
</organism>
<dbReference type="EMBL" id="BAAAGX010000025">
    <property type="protein sequence ID" value="GAA0266552.1"/>
    <property type="molecule type" value="Genomic_DNA"/>
</dbReference>
<proteinExistence type="predicted"/>
<evidence type="ECO:0000259" key="1">
    <source>
        <dbReference type="Pfam" id="PF00561"/>
    </source>
</evidence>
<evidence type="ECO:0000313" key="2">
    <source>
        <dbReference type="EMBL" id="GAA0266552.1"/>
    </source>
</evidence>
<dbReference type="SUPFAM" id="SSF53474">
    <property type="entry name" value="alpha/beta-Hydrolases"/>
    <property type="match status" value="1"/>
</dbReference>
<sequence length="289" mass="30503">MATFETRTLARPGVDLVYDVWGPLPPADGRPVLLMIGQPMTAEGFGSLAPQFPDRTVVTYDPRGLGRSVRSDGRLDNTPQQQAADLHALVEALGAGPVEVFGSSGGAVVGLELVSRYPGDVVTLVAHEPPINAVLPDAAAVERARAAFNDAYEARGMGAGMAAFIVMTSWSGEFTDEYFTQPDPDPAAFGMPDVDDGTRDDPLLSKHSWAVSDYRPDAELLAAAPTRVVIAVGEESGDTYTARTARATAALLGQEAVVFPSHHGGFLGGEHGYAGKPEEFAVRLREVLG</sequence>
<dbReference type="Pfam" id="PF00561">
    <property type="entry name" value="Abhydrolase_1"/>
    <property type="match status" value="1"/>
</dbReference>
<keyword evidence="2" id="KW-0378">Hydrolase</keyword>
<reference evidence="2 3" key="1">
    <citation type="journal article" date="2019" name="Int. J. Syst. Evol. Microbiol.">
        <title>The Global Catalogue of Microorganisms (GCM) 10K type strain sequencing project: providing services to taxonomists for standard genome sequencing and annotation.</title>
        <authorList>
            <consortium name="The Broad Institute Genomics Platform"/>
            <consortium name="The Broad Institute Genome Sequencing Center for Infectious Disease"/>
            <person name="Wu L."/>
            <person name="Ma J."/>
        </authorList>
    </citation>
    <scope>NUCLEOTIDE SEQUENCE [LARGE SCALE GENOMIC DNA]</scope>
    <source>
        <strain evidence="2 3">JCM 10425</strain>
    </source>
</reference>
<dbReference type="Proteomes" id="UP001500967">
    <property type="component" value="Unassembled WGS sequence"/>
</dbReference>
<dbReference type="Gene3D" id="3.40.50.1820">
    <property type="entry name" value="alpha/beta hydrolase"/>
    <property type="match status" value="1"/>
</dbReference>
<dbReference type="PANTHER" id="PTHR43798">
    <property type="entry name" value="MONOACYLGLYCEROL LIPASE"/>
    <property type="match status" value="1"/>
</dbReference>
<feature type="domain" description="AB hydrolase-1" evidence="1">
    <location>
        <begin position="31"/>
        <end position="134"/>
    </location>
</feature>
<dbReference type="InterPro" id="IPR029058">
    <property type="entry name" value="AB_hydrolase_fold"/>
</dbReference>
<name>A0ABN0UYS9_9ACTN</name>
<accession>A0ABN0UYS9</accession>